<dbReference type="PANTHER" id="PTHR10871">
    <property type="entry name" value="30S RIBOSOMAL PROTEIN S13/40S RIBOSOMAL PROTEIN S18"/>
    <property type="match status" value="1"/>
</dbReference>
<dbReference type="InterPro" id="IPR001892">
    <property type="entry name" value="Ribosomal_uS13"/>
</dbReference>
<dbReference type="STRING" id="1619044.UY92_C0015G0036"/>
<evidence type="ECO:0000256" key="6">
    <source>
        <dbReference type="ARBA" id="ARBA00035166"/>
    </source>
</evidence>
<dbReference type="Pfam" id="PF00416">
    <property type="entry name" value="Ribosomal_S13"/>
    <property type="match status" value="1"/>
</dbReference>
<comment type="similarity">
    <text evidence="1 7 8">Belongs to the universal ribosomal protein uS13 family.</text>
</comment>
<dbReference type="InterPro" id="IPR027437">
    <property type="entry name" value="Rbsml_uS13_C"/>
</dbReference>
<proteinExistence type="inferred from homology"/>
<dbReference type="PROSITE" id="PS50159">
    <property type="entry name" value="RIBOSOMAL_S13_2"/>
    <property type="match status" value="1"/>
</dbReference>
<comment type="caution">
    <text evidence="10">The sequence shown here is derived from an EMBL/GenBank/DDBJ whole genome shotgun (WGS) entry which is preliminary data.</text>
</comment>
<evidence type="ECO:0000313" key="11">
    <source>
        <dbReference type="Proteomes" id="UP000033870"/>
    </source>
</evidence>
<dbReference type="PIRSF" id="PIRSF002134">
    <property type="entry name" value="Ribosomal_S13"/>
    <property type="match status" value="1"/>
</dbReference>
<dbReference type="GO" id="GO:0005829">
    <property type="term" value="C:cytosol"/>
    <property type="evidence" value="ECO:0007669"/>
    <property type="project" value="TreeGrafter"/>
</dbReference>
<dbReference type="Proteomes" id="UP000033870">
    <property type="component" value="Unassembled WGS sequence"/>
</dbReference>
<name>A0A0G2B886_9BACT</name>
<dbReference type="PROSITE" id="PS00646">
    <property type="entry name" value="RIBOSOMAL_S13_1"/>
    <property type="match status" value="1"/>
</dbReference>
<dbReference type="NCBIfam" id="TIGR03631">
    <property type="entry name" value="uS13_bact"/>
    <property type="match status" value="1"/>
</dbReference>
<keyword evidence="4 7" id="KW-0689">Ribosomal protein</keyword>
<dbReference type="InterPro" id="IPR019980">
    <property type="entry name" value="Ribosomal_uS13_bac-type"/>
</dbReference>
<dbReference type="Gene3D" id="4.10.910.10">
    <property type="entry name" value="30s ribosomal protein s13, domain 2"/>
    <property type="match status" value="1"/>
</dbReference>
<keyword evidence="5 7" id="KW-0687">Ribonucleoprotein</keyword>
<sequence length="128" mass="14486">MRVAGVSIPREKRLLVALTYIYGVGPTTAQKIVESAGIPLEKRVSELTEAEEDRVRNIVEKQNTTEGDLRRQIQANIKRLKDIKCYRGVRHIRHLPVNGQRTKTNSRTVRGNKRNIATSGRKPSAQKT</sequence>
<dbReference type="FunFam" id="1.10.8.50:FF:000001">
    <property type="entry name" value="30S ribosomal protein S13"/>
    <property type="match status" value="1"/>
</dbReference>
<dbReference type="InterPro" id="IPR018269">
    <property type="entry name" value="Ribosomal_uS13_CS"/>
</dbReference>
<feature type="region of interest" description="Disordered" evidence="9">
    <location>
        <begin position="98"/>
        <end position="128"/>
    </location>
</feature>
<evidence type="ECO:0000256" key="3">
    <source>
        <dbReference type="ARBA" id="ARBA00022884"/>
    </source>
</evidence>
<organism evidence="10 11">
    <name type="scientific">Candidatus Magasanikbacteria bacterium GW2011_GWA2_56_11</name>
    <dbReference type="NCBI Taxonomy" id="1619044"/>
    <lineage>
        <taxon>Bacteria</taxon>
        <taxon>Candidatus Magasanikiibacteriota</taxon>
    </lineage>
</organism>
<evidence type="ECO:0000256" key="4">
    <source>
        <dbReference type="ARBA" id="ARBA00022980"/>
    </source>
</evidence>
<protein>
    <recommendedName>
        <fullName evidence="6 7">Small ribosomal subunit protein uS13</fullName>
    </recommendedName>
</protein>
<dbReference type="SUPFAM" id="SSF46946">
    <property type="entry name" value="S13-like H2TH domain"/>
    <property type="match status" value="1"/>
</dbReference>
<evidence type="ECO:0000256" key="1">
    <source>
        <dbReference type="ARBA" id="ARBA00008080"/>
    </source>
</evidence>
<dbReference type="GO" id="GO:0015935">
    <property type="term" value="C:small ribosomal subunit"/>
    <property type="evidence" value="ECO:0007669"/>
    <property type="project" value="TreeGrafter"/>
</dbReference>
<accession>A0A0G2B886</accession>
<dbReference type="PATRIC" id="fig|1619044.3.peg.1154"/>
<feature type="compositionally biased region" description="Polar residues" evidence="9">
    <location>
        <begin position="99"/>
        <end position="109"/>
    </location>
</feature>
<dbReference type="GO" id="GO:0006412">
    <property type="term" value="P:translation"/>
    <property type="evidence" value="ECO:0007669"/>
    <property type="project" value="UniProtKB-UniRule"/>
</dbReference>
<dbReference type="HAMAP" id="MF_01315">
    <property type="entry name" value="Ribosomal_uS13"/>
    <property type="match status" value="1"/>
</dbReference>
<dbReference type="GO" id="GO:0019843">
    <property type="term" value="F:rRNA binding"/>
    <property type="evidence" value="ECO:0007669"/>
    <property type="project" value="UniProtKB-UniRule"/>
</dbReference>
<dbReference type="PANTHER" id="PTHR10871:SF1">
    <property type="entry name" value="SMALL RIBOSOMAL SUBUNIT PROTEIN US13M"/>
    <property type="match status" value="1"/>
</dbReference>
<gene>
    <name evidence="7" type="primary">rpsM</name>
    <name evidence="10" type="ORF">UY92_C0015G0036</name>
</gene>
<dbReference type="AlphaFoldDB" id="A0A0G2B886"/>
<dbReference type="GO" id="GO:0003735">
    <property type="term" value="F:structural constituent of ribosome"/>
    <property type="evidence" value="ECO:0007669"/>
    <property type="project" value="InterPro"/>
</dbReference>
<reference evidence="10 11" key="1">
    <citation type="journal article" date="2015" name="Nature">
        <title>rRNA introns, odd ribosomes, and small enigmatic genomes across a large radiation of phyla.</title>
        <authorList>
            <person name="Brown C.T."/>
            <person name="Hug L.A."/>
            <person name="Thomas B.C."/>
            <person name="Sharon I."/>
            <person name="Castelle C.J."/>
            <person name="Singh A."/>
            <person name="Wilkins M.J."/>
            <person name="Williams K.H."/>
            <person name="Banfield J.F."/>
        </authorList>
    </citation>
    <scope>NUCLEOTIDE SEQUENCE [LARGE SCALE GENOMIC DNA]</scope>
</reference>
<evidence type="ECO:0000256" key="2">
    <source>
        <dbReference type="ARBA" id="ARBA00022730"/>
    </source>
</evidence>
<evidence type="ECO:0000256" key="7">
    <source>
        <dbReference type="HAMAP-Rule" id="MF_01315"/>
    </source>
</evidence>
<dbReference type="Gene3D" id="1.10.8.50">
    <property type="match status" value="1"/>
</dbReference>
<keyword evidence="7" id="KW-0820">tRNA-binding</keyword>
<evidence type="ECO:0000256" key="5">
    <source>
        <dbReference type="ARBA" id="ARBA00023274"/>
    </source>
</evidence>
<dbReference type="GO" id="GO:0000049">
    <property type="term" value="F:tRNA binding"/>
    <property type="evidence" value="ECO:0007669"/>
    <property type="project" value="UniProtKB-UniRule"/>
</dbReference>
<dbReference type="EMBL" id="LCRX01000015">
    <property type="protein sequence ID" value="KKW41624.1"/>
    <property type="molecule type" value="Genomic_DNA"/>
</dbReference>
<evidence type="ECO:0000313" key="10">
    <source>
        <dbReference type="EMBL" id="KKW41624.1"/>
    </source>
</evidence>
<evidence type="ECO:0000256" key="8">
    <source>
        <dbReference type="RuleBase" id="RU003830"/>
    </source>
</evidence>
<dbReference type="InterPro" id="IPR010979">
    <property type="entry name" value="Ribosomal_uS13-like_H2TH"/>
</dbReference>
<comment type="subunit">
    <text evidence="7">Part of the 30S ribosomal subunit. Forms a loose heterodimer with protein S19. Forms two bridges to the 50S subunit in the 70S ribosome.</text>
</comment>
<keyword evidence="3 7" id="KW-0694">RNA-binding</keyword>
<comment type="function">
    <text evidence="7">Located at the top of the head of the 30S subunit, it contacts several helices of the 16S rRNA. In the 70S ribosome it contacts the 23S rRNA (bridge B1a) and protein L5 of the 50S subunit (bridge B1b), connecting the 2 subunits; these bridges are implicated in subunit movement. Contacts the tRNAs in the A and P-sites.</text>
</comment>
<evidence type="ECO:0000256" key="9">
    <source>
        <dbReference type="SAM" id="MobiDB-lite"/>
    </source>
</evidence>
<keyword evidence="2 7" id="KW-0699">rRNA-binding</keyword>